<dbReference type="AlphaFoldDB" id="A0A2G9CE97"/>
<proteinExistence type="predicted"/>
<gene>
    <name evidence="1" type="ORF">CS062_03540</name>
</gene>
<dbReference type="EMBL" id="PEOG01000008">
    <property type="protein sequence ID" value="PIM54717.1"/>
    <property type="molecule type" value="Genomic_DNA"/>
</dbReference>
<keyword evidence="2" id="KW-1185">Reference proteome</keyword>
<organism evidence="1 2">
    <name type="scientific">Roseateles chitinivorans</name>
    <dbReference type="NCBI Taxonomy" id="2917965"/>
    <lineage>
        <taxon>Bacteria</taxon>
        <taxon>Pseudomonadati</taxon>
        <taxon>Pseudomonadota</taxon>
        <taxon>Betaproteobacteria</taxon>
        <taxon>Burkholderiales</taxon>
        <taxon>Sphaerotilaceae</taxon>
        <taxon>Roseateles</taxon>
    </lineage>
</organism>
<sequence>MPTAAPIAAPALPTTTVTLAPASVATTLPAPSVARPSSALVVDFRGEPASPEARAMARAAFERADAKGLPFAVVDKKAAKLFVFLADGRLAGAAPALLGLARGDRVAPGVGEMVATGIPPDLRTTPAGRYDSQPGPNLKGETVIWVDYDAAFAIHRLRPSPARERRAERLASPSPDDNRISLGCVVVAGEFFDRVVAPVLGHGAGVVYVLPEPAPAPLAQGGATRQL</sequence>
<protein>
    <submittedName>
        <fullName evidence="1">L,D-transpeptidase</fullName>
    </submittedName>
</protein>
<reference evidence="1 2" key="1">
    <citation type="submission" date="2017-11" db="EMBL/GenBank/DDBJ databases">
        <title>Draft genome sequence of Mitsuaria sp. HWN-4.</title>
        <authorList>
            <person name="Gundlapally S.R."/>
        </authorList>
    </citation>
    <scope>NUCLEOTIDE SEQUENCE [LARGE SCALE GENOMIC DNA]</scope>
    <source>
        <strain evidence="1 2">HWN-4</strain>
    </source>
</reference>
<name>A0A2G9CE97_9BURK</name>
<dbReference type="OrthoDB" id="7202732at2"/>
<evidence type="ECO:0000313" key="2">
    <source>
        <dbReference type="Proteomes" id="UP000231501"/>
    </source>
</evidence>
<dbReference type="Proteomes" id="UP000231501">
    <property type="component" value="Unassembled WGS sequence"/>
</dbReference>
<comment type="caution">
    <text evidence="1">The sequence shown here is derived from an EMBL/GenBank/DDBJ whole genome shotgun (WGS) entry which is preliminary data.</text>
</comment>
<evidence type="ECO:0000313" key="1">
    <source>
        <dbReference type="EMBL" id="PIM54717.1"/>
    </source>
</evidence>
<accession>A0A2G9CE97</accession>